<dbReference type="EMBL" id="JADFTS010000009">
    <property type="protein sequence ID" value="KAF9589428.1"/>
    <property type="molecule type" value="Genomic_DNA"/>
</dbReference>
<keyword evidence="2" id="KW-0813">Transport</keyword>
<dbReference type="InterPro" id="IPR001204">
    <property type="entry name" value="Phos_transporter"/>
</dbReference>
<keyword evidence="4 7" id="KW-0812">Transmembrane</keyword>
<dbReference type="Proteomes" id="UP000631114">
    <property type="component" value="Unassembled WGS sequence"/>
</dbReference>
<feature type="transmembrane region" description="Helical" evidence="7">
    <location>
        <begin position="16"/>
        <end position="33"/>
    </location>
</feature>
<dbReference type="GO" id="GO:0035435">
    <property type="term" value="P:phosphate ion transmembrane transport"/>
    <property type="evidence" value="ECO:0007669"/>
    <property type="project" value="TreeGrafter"/>
</dbReference>
<evidence type="ECO:0000256" key="3">
    <source>
        <dbReference type="ARBA" id="ARBA00022592"/>
    </source>
</evidence>
<keyword evidence="6 7" id="KW-0472">Membrane</keyword>
<evidence type="ECO:0000256" key="7">
    <source>
        <dbReference type="SAM" id="Phobius"/>
    </source>
</evidence>
<organism evidence="8 9">
    <name type="scientific">Coptis chinensis</name>
    <dbReference type="NCBI Taxonomy" id="261450"/>
    <lineage>
        <taxon>Eukaryota</taxon>
        <taxon>Viridiplantae</taxon>
        <taxon>Streptophyta</taxon>
        <taxon>Embryophyta</taxon>
        <taxon>Tracheophyta</taxon>
        <taxon>Spermatophyta</taxon>
        <taxon>Magnoliopsida</taxon>
        <taxon>Ranunculales</taxon>
        <taxon>Ranunculaceae</taxon>
        <taxon>Coptidoideae</taxon>
        <taxon>Coptis</taxon>
    </lineage>
</organism>
<reference evidence="8 9" key="1">
    <citation type="submission" date="2020-10" db="EMBL/GenBank/DDBJ databases">
        <title>The Coptis chinensis genome and diversification of protoberbering-type alkaloids.</title>
        <authorList>
            <person name="Wang B."/>
            <person name="Shu S."/>
            <person name="Song C."/>
            <person name="Liu Y."/>
        </authorList>
    </citation>
    <scope>NUCLEOTIDE SEQUENCE [LARGE SCALE GENOMIC DNA]</scope>
    <source>
        <strain evidence="8">HL-2020</strain>
        <tissue evidence="8">Leaf</tissue>
    </source>
</reference>
<dbReference type="GO" id="GO:0005315">
    <property type="term" value="F:phosphate transmembrane transporter activity"/>
    <property type="evidence" value="ECO:0007669"/>
    <property type="project" value="InterPro"/>
</dbReference>
<proteinExistence type="predicted"/>
<dbReference type="OrthoDB" id="260807at2759"/>
<keyword evidence="9" id="KW-1185">Reference proteome</keyword>
<dbReference type="PANTHER" id="PTHR11101:SF89">
    <property type="entry name" value="PHOSPHATE TRANSPORTER"/>
    <property type="match status" value="1"/>
</dbReference>
<evidence type="ECO:0008006" key="10">
    <source>
        <dbReference type="Google" id="ProtNLM"/>
    </source>
</evidence>
<evidence type="ECO:0000256" key="6">
    <source>
        <dbReference type="ARBA" id="ARBA00023136"/>
    </source>
</evidence>
<comment type="subcellular location">
    <subcellularLocation>
        <location evidence="1">Membrane</location>
        <topology evidence="1">Multi-pass membrane protein</topology>
    </subcellularLocation>
</comment>
<dbReference type="GO" id="GO:0016020">
    <property type="term" value="C:membrane"/>
    <property type="evidence" value="ECO:0007669"/>
    <property type="project" value="UniProtKB-SubCell"/>
</dbReference>
<accession>A0A835H0Q3</accession>
<dbReference type="AlphaFoldDB" id="A0A835H0Q3"/>
<evidence type="ECO:0000256" key="5">
    <source>
        <dbReference type="ARBA" id="ARBA00022989"/>
    </source>
</evidence>
<feature type="transmembrane region" description="Helical" evidence="7">
    <location>
        <begin position="102"/>
        <end position="125"/>
    </location>
</feature>
<dbReference type="Pfam" id="PF01384">
    <property type="entry name" value="PHO4"/>
    <property type="match status" value="1"/>
</dbReference>
<protein>
    <recommendedName>
        <fullName evidence="10">Phosphate transporter</fullName>
    </recommendedName>
</protein>
<sequence>MPTFKIFLGSPIKVTWLIRGIGGFAASIGFYVWEWKLTQCLGGKLTYMSNSRGLASQLCTVATMIMMTRLKLPVPSCHVFVGSLIGIGIADDPWNVNWKLFIKFLFGWVFTIVFCSVVACGIYSFTIFSPAYVVP</sequence>
<gene>
    <name evidence="8" type="ORF">IFM89_023746</name>
</gene>
<feature type="transmembrane region" description="Helical" evidence="7">
    <location>
        <begin position="72"/>
        <end position="90"/>
    </location>
</feature>
<comment type="caution">
    <text evidence="8">The sequence shown here is derived from an EMBL/GenBank/DDBJ whole genome shotgun (WGS) entry which is preliminary data.</text>
</comment>
<dbReference type="PANTHER" id="PTHR11101">
    <property type="entry name" value="PHOSPHATE TRANSPORTER"/>
    <property type="match status" value="1"/>
</dbReference>
<evidence type="ECO:0000256" key="4">
    <source>
        <dbReference type="ARBA" id="ARBA00022692"/>
    </source>
</evidence>
<evidence type="ECO:0000313" key="8">
    <source>
        <dbReference type="EMBL" id="KAF9589428.1"/>
    </source>
</evidence>
<name>A0A835H0Q3_9MAGN</name>
<evidence type="ECO:0000256" key="2">
    <source>
        <dbReference type="ARBA" id="ARBA00022448"/>
    </source>
</evidence>
<keyword evidence="3" id="KW-0592">Phosphate transport</keyword>
<keyword evidence="5 7" id="KW-1133">Transmembrane helix</keyword>
<evidence type="ECO:0000313" key="9">
    <source>
        <dbReference type="Proteomes" id="UP000631114"/>
    </source>
</evidence>
<evidence type="ECO:0000256" key="1">
    <source>
        <dbReference type="ARBA" id="ARBA00004141"/>
    </source>
</evidence>